<name>A0A0D2HCA6_9EURO</name>
<dbReference type="EMBL" id="KN848069">
    <property type="protein sequence ID" value="KIX99530.1"/>
    <property type="molecule type" value="Genomic_DNA"/>
</dbReference>
<reference evidence="1 2" key="1">
    <citation type="submission" date="2015-01" db="EMBL/GenBank/DDBJ databases">
        <title>The Genome Sequence of Fonsecaea multimorphosa CBS 102226.</title>
        <authorList>
            <consortium name="The Broad Institute Genomics Platform"/>
            <person name="Cuomo C."/>
            <person name="de Hoog S."/>
            <person name="Gorbushina A."/>
            <person name="Stielow B."/>
            <person name="Teixiera M."/>
            <person name="Abouelleil A."/>
            <person name="Chapman S.B."/>
            <person name="Priest M."/>
            <person name="Young S.K."/>
            <person name="Wortman J."/>
            <person name="Nusbaum C."/>
            <person name="Birren B."/>
        </authorList>
    </citation>
    <scope>NUCLEOTIDE SEQUENCE [LARGE SCALE GENOMIC DNA]</scope>
    <source>
        <strain evidence="1 2">CBS 102226</strain>
    </source>
</reference>
<dbReference type="OrthoDB" id="5371818at2759"/>
<dbReference type="AlphaFoldDB" id="A0A0D2HCA6"/>
<evidence type="ECO:0008006" key="3">
    <source>
        <dbReference type="Google" id="ProtNLM"/>
    </source>
</evidence>
<dbReference type="GeneID" id="27710852"/>
<dbReference type="VEuPathDB" id="FungiDB:Z520_05106"/>
<dbReference type="Gene3D" id="3.10.180.10">
    <property type="entry name" value="2,3-Dihydroxybiphenyl 1,2-Dioxygenase, domain 1"/>
    <property type="match status" value="1"/>
</dbReference>
<keyword evidence="2" id="KW-1185">Reference proteome</keyword>
<organism evidence="1 2">
    <name type="scientific">Fonsecaea multimorphosa CBS 102226</name>
    <dbReference type="NCBI Taxonomy" id="1442371"/>
    <lineage>
        <taxon>Eukaryota</taxon>
        <taxon>Fungi</taxon>
        <taxon>Dikarya</taxon>
        <taxon>Ascomycota</taxon>
        <taxon>Pezizomycotina</taxon>
        <taxon>Eurotiomycetes</taxon>
        <taxon>Chaetothyriomycetidae</taxon>
        <taxon>Chaetothyriales</taxon>
        <taxon>Herpotrichiellaceae</taxon>
        <taxon>Fonsecaea</taxon>
    </lineage>
</organism>
<evidence type="ECO:0000313" key="1">
    <source>
        <dbReference type="EMBL" id="KIX99530.1"/>
    </source>
</evidence>
<dbReference type="RefSeq" id="XP_016633653.1">
    <property type="nucleotide sequence ID" value="XM_016775610.1"/>
</dbReference>
<evidence type="ECO:0000313" key="2">
    <source>
        <dbReference type="Proteomes" id="UP000053411"/>
    </source>
</evidence>
<gene>
    <name evidence="1" type="ORF">Z520_05106</name>
</gene>
<dbReference type="SUPFAM" id="SSF54593">
    <property type="entry name" value="Glyoxalase/Bleomycin resistance protein/Dihydroxybiphenyl dioxygenase"/>
    <property type="match status" value="1"/>
</dbReference>
<proteinExistence type="predicted"/>
<dbReference type="Proteomes" id="UP000053411">
    <property type="component" value="Unassembled WGS sequence"/>
</dbReference>
<dbReference type="InterPro" id="IPR029068">
    <property type="entry name" value="Glyas_Bleomycin-R_OHBP_Dase"/>
</dbReference>
<accession>A0A0D2HCA6</accession>
<sequence>MSTTTKKQYDVLSPWKLAYVVLRTARFDEIVDFYKRFLRAGIEFENERAYLLRYDDEHHRIGIIKFNNLSNNSGLGLVLEYIAFTFRNLADLVTAFRENPVGTNFNPEELKRRVQSGEDHTAIKRRVEIGPRAFPTMVGVRLWKKKERKREGGNGLQQATY</sequence>
<protein>
    <recommendedName>
        <fullName evidence="3">VOC domain-containing protein</fullName>
    </recommendedName>
</protein>